<dbReference type="Pfam" id="PF01484">
    <property type="entry name" value="Col_cuticle_N"/>
    <property type="match status" value="1"/>
</dbReference>
<name>A0A0N4XD30_NIPBR</name>
<dbReference type="EMBL" id="UYSL01000151">
    <property type="protein sequence ID" value="VDL62957.1"/>
    <property type="molecule type" value="Genomic_DNA"/>
</dbReference>
<feature type="transmembrane region" description="Helical" evidence="2">
    <location>
        <begin position="6"/>
        <end position="30"/>
    </location>
</feature>
<protein>
    <submittedName>
        <fullName evidence="6">Col_cuticle_N domain-containing protein</fullName>
    </submittedName>
</protein>
<keyword evidence="1" id="KW-0677">Repeat</keyword>
<dbReference type="GO" id="GO:0042302">
    <property type="term" value="F:structural constituent of cuticle"/>
    <property type="evidence" value="ECO:0007669"/>
    <property type="project" value="InterPro"/>
</dbReference>
<feature type="domain" description="Nematode cuticle collagen N-terminal" evidence="3">
    <location>
        <begin position="8"/>
        <end position="50"/>
    </location>
</feature>
<organism evidence="6">
    <name type="scientific">Nippostrongylus brasiliensis</name>
    <name type="common">Rat hookworm</name>
    <dbReference type="NCBI Taxonomy" id="27835"/>
    <lineage>
        <taxon>Eukaryota</taxon>
        <taxon>Metazoa</taxon>
        <taxon>Ecdysozoa</taxon>
        <taxon>Nematoda</taxon>
        <taxon>Chromadorea</taxon>
        <taxon>Rhabditida</taxon>
        <taxon>Rhabditina</taxon>
        <taxon>Rhabditomorpha</taxon>
        <taxon>Strongyloidea</taxon>
        <taxon>Heligmosomidae</taxon>
        <taxon>Nippostrongylus</taxon>
    </lineage>
</organism>
<keyword evidence="2" id="KW-1133">Transmembrane helix</keyword>
<proteinExistence type="predicted"/>
<gene>
    <name evidence="4" type="ORF">NBR_LOCUS395</name>
</gene>
<evidence type="ECO:0000313" key="4">
    <source>
        <dbReference type="EMBL" id="VDL62957.1"/>
    </source>
</evidence>
<reference evidence="6" key="1">
    <citation type="submission" date="2017-02" db="UniProtKB">
        <authorList>
            <consortium name="WormBaseParasite"/>
        </authorList>
    </citation>
    <scope>IDENTIFICATION</scope>
</reference>
<keyword evidence="2" id="KW-0472">Membrane</keyword>
<evidence type="ECO:0000256" key="2">
    <source>
        <dbReference type="SAM" id="Phobius"/>
    </source>
</evidence>
<dbReference type="Proteomes" id="UP000271162">
    <property type="component" value="Unassembled WGS sequence"/>
</dbReference>
<sequence>MNSRIFFTVACAICAVFVSVSLICVGVILCEINNIYDDVMGELYDFKVSSY</sequence>
<accession>A0A0N4XD30</accession>
<keyword evidence="2" id="KW-0812">Transmembrane</keyword>
<dbReference type="WBParaSite" id="NBR_0000039401-mRNA-1">
    <property type="protein sequence ID" value="NBR_0000039401-mRNA-1"/>
    <property type="gene ID" value="NBR_0000039401"/>
</dbReference>
<evidence type="ECO:0000259" key="3">
    <source>
        <dbReference type="Pfam" id="PF01484"/>
    </source>
</evidence>
<evidence type="ECO:0000313" key="5">
    <source>
        <dbReference type="Proteomes" id="UP000271162"/>
    </source>
</evidence>
<evidence type="ECO:0000256" key="1">
    <source>
        <dbReference type="ARBA" id="ARBA00022737"/>
    </source>
</evidence>
<evidence type="ECO:0000313" key="6">
    <source>
        <dbReference type="WBParaSite" id="NBR_0000039401-mRNA-1"/>
    </source>
</evidence>
<dbReference type="InterPro" id="IPR002486">
    <property type="entry name" value="Col_cuticle_N"/>
</dbReference>
<reference evidence="4 5" key="2">
    <citation type="submission" date="2018-11" db="EMBL/GenBank/DDBJ databases">
        <authorList>
            <consortium name="Pathogen Informatics"/>
        </authorList>
    </citation>
    <scope>NUCLEOTIDE SEQUENCE [LARGE SCALE GENOMIC DNA]</scope>
</reference>
<keyword evidence="5" id="KW-1185">Reference proteome</keyword>
<dbReference type="AlphaFoldDB" id="A0A0N4XD30"/>